<organism evidence="2 3">
    <name type="scientific">Mycena alexandri</name>
    <dbReference type="NCBI Taxonomy" id="1745969"/>
    <lineage>
        <taxon>Eukaryota</taxon>
        <taxon>Fungi</taxon>
        <taxon>Dikarya</taxon>
        <taxon>Basidiomycota</taxon>
        <taxon>Agaricomycotina</taxon>
        <taxon>Agaricomycetes</taxon>
        <taxon>Agaricomycetidae</taxon>
        <taxon>Agaricales</taxon>
        <taxon>Marasmiineae</taxon>
        <taxon>Mycenaceae</taxon>
        <taxon>Mycena</taxon>
    </lineage>
</organism>
<gene>
    <name evidence="2" type="ORF">C8F04DRAFT_1177923</name>
</gene>
<feature type="compositionally biased region" description="Basic residues" evidence="1">
    <location>
        <begin position="16"/>
        <end position="35"/>
    </location>
</feature>
<evidence type="ECO:0000313" key="3">
    <source>
        <dbReference type="Proteomes" id="UP001218188"/>
    </source>
</evidence>
<evidence type="ECO:0000256" key="1">
    <source>
        <dbReference type="SAM" id="MobiDB-lite"/>
    </source>
</evidence>
<keyword evidence="3" id="KW-1185">Reference proteome</keyword>
<feature type="region of interest" description="Disordered" evidence="1">
    <location>
        <begin position="1"/>
        <end position="68"/>
    </location>
</feature>
<comment type="caution">
    <text evidence="2">The sequence shown here is derived from an EMBL/GenBank/DDBJ whole genome shotgun (WGS) entry which is preliminary data.</text>
</comment>
<proteinExistence type="predicted"/>
<reference evidence="2" key="1">
    <citation type="submission" date="2023-03" db="EMBL/GenBank/DDBJ databases">
        <title>Massive genome expansion in bonnet fungi (Mycena s.s.) driven by repeated elements and novel gene families across ecological guilds.</title>
        <authorList>
            <consortium name="Lawrence Berkeley National Laboratory"/>
            <person name="Harder C.B."/>
            <person name="Miyauchi S."/>
            <person name="Viragh M."/>
            <person name="Kuo A."/>
            <person name="Thoen E."/>
            <person name="Andreopoulos B."/>
            <person name="Lu D."/>
            <person name="Skrede I."/>
            <person name="Drula E."/>
            <person name="Henrissat B."/>
            <person name="Morin E."/>
            <person name="Kohler A."/>
            <person name="Barry K."/>
            <person name="LaButti K."/>
            <person name="Morin E."/>
            <person name="Salamov A."/>
            <person name="Lipzen A."/>
            <person name="Mereny Z."/>
            <person name="Hegedus B."/>
            <person name="Baldrian P."/>
            <person name="Stursova M."/>
            <person name="Weitz H."/>
            <person name="Taylor A."/>
            <person name="Grigoriev I.V."/>
            <person name="Nagy L.G."/>
            <person name="Martin F."/>
            <person name="Kauserud H."/>
        </authorList>
    </citation>
    <scope>NUCLEOTIDE SEQUENCE</scope>
    <source>
        <strain evidence="2">CBHHK200</strain>
    </source>
</reference>
<dbReference type="Proteomes" id="UP001218188">
    <property type="component" value="Unassembled WGS sequence"/>
</dbReference>
<feature type="compositionally biased region" description="Polar residues" evidence="1">
    <location>
        <begin position="1"/>
        <end position="12"/>
    </location>
</feature>
<name>A0AAD6X8I1_9AGAR</name>
<dbReference type="EMBL" id="JARJCM010000021">
    <property type="protein sequence ID" value="KAJ7040582.1"/>
    <property type="molecule type" value="Genomic_DNA"/>
</dbReference>
<protein>
    <submittedName>
        <fullName evidence="2">Uncharacterized protein</fullName>
    </submittedName>
</protein>
<dbReference type="AlphaFoldDB" id="A0AAD6X8I1"/>
<accession>A0AAD6X8I1</accession>
<sequence length="188" mass="20102">MNPDDNSQSLAGSTVKKIKGSHGGARKGSGRKPKAVKSQILGTASSSSMRTSPPPRRPASQVQSASSRAPIAPIFRSFNTHRPVPLADPIRVQPVANPSFWSGNVRPPGEVPLIHIATGPRSQSMSADNLARLNEALTYITENDEHADIASGDAEIDESLRAARAILRLKHSLPKQLQTLSCRISSNM</sequence>
<evidence type="ECO:0000313" key="2">
    <source>
        <dbReference type="EMBL" id="KAJ7040582.1"/>
    </source>
</evidence>